<organism evidence="1 2">
    <name type="scientific">Salmonella enterica subsp. arizonae</name>
    <dbReference type="NCBI Taxonomy" id="59203"/>
    <lineage>
        <taxon>Bacteria</taxon>
        <taxon>Pseudomonadati</taxon>
        <taxon>Pseudomonadota</taxon>
        <taxon>Gammaproteobacteria</taxon>
        <taxon>Enterobacterales</taxon>
        <taxon>Enterobacteriaceae</taxon>
        <taxon>Salmonella</taxon>
    </lineage>
</organism>
<evidence type="ECO:0000313" key="1">
    <source>
        <dbReference type="EMBL" id="SUG30207.1"/>
    </source>
</evidence>
<dbReference type="Gene3D" id="3.40.390.10">
    <property type="entry name" value="Collagenase (Catalytic Domain)"/>
    <property type="match status" value="1"/>
</dbReference>
<reference evidence="1 2" key="1">
    <citation type="submission" date="2018-06" db="EMBL/GenBank/DDBJ databases">
        <authorList>
            <consortium name="Pathogen Informatics"/>
            <person name="Doyle S."/>
        </authorList>
    </citation>
    <scope>NUCLEOTIDE SEQUENCE [LARGE SCALE GENOMIC DNA]</scope>
    <source>
        <strain evidence="1 2">NCTC7303</strain>
    </source>
</reference>
<gene>
    <name evidence="1" type="ORF">NCTC7303_02416</name>
</gene>
<dbReference type="Gene3D" id="2.180.10.10">
    <property type="entry name" value="RHS repeat-associated core"/>
    <property type="match status" value="1"/>
</dbReference>
<evidence type="ECO:0008006" key="3">
    <source>
        <dbReference type="Google" id="ProtNLM"/>
    </source>
</evidence>
<dbReference type="EMBL" id="UGXC01000002">
    <property type="protein sequence ID" value="SUG30207.1"/>
    <property type="molecule type" value="Genomic_DNA"/>
</dbReference>
<protein>
    <recommendedName>
        <fullName evidence="3">Type IV secretion protein Rhs</fullName>
    </recommendedName>
</protein>
<proteinExistence type="predicted"/>
<dbReference type="GO" id="GO:0008237">
    <property type="term" value="F:metallopeptidase activity"/>
    <property type="evidence" value="ECO:0007669"/>
    <property type="project" value="InterPro"/>
</dbReference>
<dbReference type="AlphaFoldDB" id="A0A379SLC3"/>
<dbReference type="Proteomes" id="UP000255443">
    <property type="component" value="Unassembled WGS sequence"/>
</dbReference>
<accession>A0A379SLC3</accession>
<sequence>MTLAIATPVIAVCDNHGITIRTLNWNREDKDSPRRLLVTHTRLDTASRATVQRDPRRFAARQQDDTALSNLYCMSSLTGQVLKRASTDSGWQVTRFDAASRTAWSIDGRGTVHTQAYDMLGRPQSGSKRLKGEALRVSWRHAYPDTCSADANAQKNNLRGLCVQRWDDSGLQTVESVALSGAILRQTQQFLLSAQAQPDWPEDDAGKQALLEDKIYVSTISADARGISLNQTDAMGNQQSWRYDVSSHVKSQYATLSDGKKQTLLEDTMWSAAGQVLEEKTGNGVTTSYRYEPETQRLSAMSALRADSTLLQDLDYGYDNTGNLISITDNTIATRYFQNQQTDGRREFTYDALYQLLEATGRENAGNTTVPYAVLPASIPTDSTQTIGYTRSFRYDDSGNLLSLSHQGAACFTRTMVVSDASNRSRLQNDTGTLTPDDVDAAFDPNGNLLNLQVSATASEQLILDASDHLQTVILLDRNGDIQQSDREIYQYSAGMRMRKQTRILTKADSNLWTVDEVRYLPGLELRRHWQETITGDTVTPQDPTEELHVITTQAGRAGIRLLHWKTGKPDSIDNDQARWQMSDNFYALELDAQGQTISREEYYPFGGTAVWAARSELEANARVVPENSWWTYLQHLWERWNPLADNPSNSTNKPNEINNETRAIIKDYMGNDSKETIKTLKDALEKMHQAAAALNENSFRNIKEEPYAPKNATACVGTNEHNLYDTSKDIKILINYEDTGKRHLYDIATIIIHEMTHLVLKTKDYCNSQTVPFSGKFDGKSTKKLRQYASQTNSTPLTGADNIANLISLLYYSQACDEQTKSLYTRYKQSLSKSGWREALLDFGGTMPEVSWPRVSSAEIQRRVLPVNSRSSRIKPASAH</sequence>
<dbReference type="InterPro" id="IPR024079">
    <property type="entry name" value="MetalloPept_cat_dom_sf"/>
</dbReference>
<evidence type="ECO:0000313" key="2">
    <source>
        <dbReference type="Proteomes" id="UP000255443"/>
    </source>
</evidence>
<name>A0A379SLC3_SALER</name>